<keyword evidence="3" id="KW-1185">Reference proteome</keyword>
<dbReference type="EMBL" id="KK852908">
    <property type="protein sequence ID" value="KDR13966.1"/>
    <property type="molecule type" value="Genomic_DNA"/>
</dbReference>
<sequence>MGKQIRNYGPIPFLDREGHFIDEIPIDKWIQPAKITRVPTLKNKITRQDNEVPDSNKTQTKGTKAIDIPPTMQPNKNQHRENGKHDKQKGKINSKVDSQADLKKNPNWAKNLLVWQRLFAHHTLNSIRKSVVYVCNNAPRDKLDFVLDSTYRHEDAVFPEVTDVYLQSETLGRETWRVLRNNKHIPPPAVISRGHPIKFGGITQRSNTYNVNLSIPSPHAAQTNAGYSRREDGVFYKV</sequence>
<name>A0A067R6Q6_ZOONE</name>
<dbReference type="Proteomes" id="UP000027135">
    <property type="component" value="Unassembled WGS sequence"/>
</dbReference>
<dbReference type="Pfam" id="PF12494">
    <property type="entry name" value="DUF3695"/>
    <property type="match status" value="1"/>
</dbReference>
<dbReference type="AlphaFoldDB" id="A0A067R6Q6"/>
<protein>
    <submittedName>
        <fullName evidence="2">Uncharacterized protein</fullName>
    </submittedName>
</protein>
<dbReference type="eggNOG" id="ENOG502S2J1">
    <property type="taxonomic scope" value="Eukaryota"/>
</dbReference>
<evidence type="ECO:0000313" key="2">
    <source>
        <dbReference type="EMBL" id="KDR13966.1"/>
    </source>
</evidence>
<dbReference type="FunCoup" id="A0A067R6Q6">
    <property type="interactions" value="3"/>
</dbReference>
<dbReference type="OMA" id="STYRHED"/>
<feature type="region of interest" description="Disordered" evidence="1">
    <location>
        <begin position="46"/>
        <end position="101"/>
    </location>
</feature>
<dbReference type="STRING" id="136037.A0A067R6Q6"/>
<evidence type="ECO:0000256" key="1">
    <source>
        <dbReference type="SAM" id="MobiDB-lite"/>
    </source>
</evidence>
<dbReference type="InParanoid" id="A0A067R6Q6"/>
<gene>
    <name evidence="2" type="ORF">L798_11924</name>
</gene>
<accession>A0A067R6Q6</accession>
<evidence type="ECO:0000313" key="3">
    <source>
        <dbReference type="Proteomes" id="UP000027135"/>
    </source>
</evidence>
<feature type="compositionally biased region" description="Polar residues" evidence="1">
    <location>
        <begin position="53"/>
        <end position="62"/>
    </location>
</feature>
<dbReference type="InterPro" id="IPR022179">
    <property type="entry name" value="CFAP276"/>
</dbReference>
<reference evidence="2 3" key="1">
    <citation type="journal article" date="2014" name="Nat. Commun.">
        <title>Molecular traces of alternative social organization in a termite genome.</title>
        <authorList>
            <person name="Terrapon N."/>
            <person name="Li C."/>
            <person name="Robertson H.M."/>
            <person name="Ji L."/>
            <person name="Meng X."/>
            <person name="Booth W."/>
            <person name="Chen Z."/>
            <person name="Childers C.P."/>
            <person name="Glastad K.M."/>
            <person name="Gokhale K."/>
            <person name="Gowin J."/>
            <person name="Gronenberg W."/>
            <person name="Hermansen R.A."/>
            <person name="Hu H."/>
            <person name="Hunt B.G."/>
            <person name="Huylmans A.K."/>
            <person name="Khalil S.M."/>
            <person name="Mitchell R.D."/>
            <person name="Munoz-Torres M.C."/>
            <person name="Mustard J.A."/>
            <person name="Pan H."/>
            <person name="Reese J.T."/>
            <person name="Scharf M.E."/>
            <person name="Sun F."/>
            <person name="Vogel H."/>
            <person name="Xiao J."/>
            <person name="Yang W."/>
            <person name="Yang Z."/>
            <person name="Yang Z."/>
            <person name="Zhou J."/>
            <person name="Zhu J."/>
            <person name="Brent C.S."/>
            <person name="Elsik C.G."/>
            <person name="Goodisman M.A."/>
            <person name="Liberles D.A."/>
            <person name="Roe R.M."/>
            <person name="Vargo E.L."/>
            <person name="Vilcinskas A."/>
            <person name="Wang J."/>
            <person name="Bornberg-Bauer E."/>
            <person name="Korb J."/>
            <person name="Zhang G."/>
            <person name="Liebig J."/>
        </authorList>
    </citation>
    <scope>NUCLEOTIDE SEQUENCE [LARGE SCALE GENOMIC DNA]</scope>
    <source>
        <tissue evidence="2">Whole organism</tissue>
    </source>
</reference>
<proteinExistence type="predicted"/>
<organism evidence="2 3">
    <name type="scientific">Zootermopsis nevadensis</name>
    <name type="common">Dampwood termite</name>
    <dbReference type="NCBI Taxonomy" id="136037"/>
    <lineage>
        <taxon>Eukaryota</taxon>
        <taxon>Metazoa</taxon>
        <taxon>Ecdysozoa</taxon>
        <taxon>Arthropoda</taxon>
        <taxon>Hexapoda</taxon>
        <taxon>Insecta</taxon>
        <taxon>Pterygota</taxon>
        <taxon>Neoptera</taxon>
        <taxon>Polyneoptera</taxon>
        <taxon>Dictyoptera</taxon>
        <taxon>Blattodea</taxon>
        <taxon>Blattoidea</taxon>
        <taxon>Termitoidae</taxon>
        <taxon>Termopsidae</taxon>
        <taxon>Zootermopsis</taxon>
    </lineage>
</organism>